<dbReference type="EMBL" id="CP029487">
    <property type="protein sequence ID" value="QCT70635.1"/>
    <property type="molecule type" value="Genomic_DNA"/>
</dbReference>
<dbReference type="GO" id="GO:0006543">
    <property type="term" value="P:L-glutamine catabolic process"/>
    <property type="evidence" value="ECO:0007669"/>
    <property type="project" value="TreeGrafter"/>
</dbReference>
<dbReference type="HAMAP" id="MF_00313">
    <property type="entry name" value="Glutaminase"/>
    <property type="match status" value="1"/>
</dbReference>
<feature type="binding site" evidence="6">
    <location>
        <position position="266"/>
    </location>
    <ligand>
        <name>substrate</name>
    </ligand>
</feature>
<feature type="binding site" evidence="6">
    <location>
        <position position="70"/>
    </location>
    <ligand>
        <name>substrate</name>
    </ligand>
</feature>
<name>A0A2A5TA11_EUBML</name>
<feature type="binding site" evidence="6">
    <location>
        <position position="248"/>
    </location>
    <ligand>
        <name>substrate</name>
    </ligand>
</feature>
<accession>A0A2A5TA11</accession>
<proteinExistence type="inferred from homology"/>
<evidence type="ECO:0000313" key="8">
    <source>
        <dbReference type="Proteomes" id="UP000218387"/>
    </source>
</evidence>
<protein>
    <recommendedName>
        <fullName evidence="3 6">Glutaminase</fullName>
        <ecNumber evidence="3 6">3.5.1.2</ecNumber>
    </recommendedName>
</protein>
<dbReference type="PANTHER" id="PTHR12544:SF48">
    <property type="entry name" value="GLUTAMINASE 1"/>
    <property type="match status" value="1"/>
</dbReference>
<sequence length="313" mass="33012">MQKNIIDTKKLETVLKQAYSAAESDQSGANASYIPALAKVPSNLFGLTAVTSDGTVIETGDTSYPFAIESISKVFSMALVMEAVGAQEMLKKVGADPTGLPFNSVMALELHRGKPLSPLVNAGAMATVSLLPAANSDEKWQKILDGYSQFAGHTLEVMNAVYTSEAATNSHNKGIAWLMSSYGTLYDDPDITCDIYTRQCSIAITCKNLAVMGATLANGGVNPITEKAVINPEFLPHIFAEMTMEGLYGASGDFAYTVGLPGKSGVGGGLLAVVPGQLALSAFSPRLDPIGNSVRGQKALRFISDALDLSLYR</sequence>
<keyword evidence="4 6" id="KW-0378">Hydrolase</keyword>
<dbReference type="InterPro" id="IPR012338">
    <property type="entry name" value="Beta-lactam/transpept-like"/>
</dbReference>
<feature type="binding site" evidence="6">
    <location>
        <position position="172"/>
    </location>
    <ligand>
        <name>substrate</name>
    </ligand>
</feature>
<evidence type="ECO:0000256" key="4">
    <source>
        <dbReference type="ARBA" id="ARBA00022801"/>
    </source>
</evidence>
<dbReference type="AlphaFoldDB" id="A0A2A5TA11"/>
<dbReference type="Gene3D" id="3.40.710.10">
    <property type="entry name" value="DD-peptidase/beta-lactamase superfamily"/>
    <property type="match status" value="1"/>
</dbReference>
<dbReference type="GO" id="GO:0004359">
    <property type="term" value="F:glutaminase activity"/>
    <property type="evidence" value="ECO:0007669"/>
    <property type="project" value="UniProtKB-UniRule"/>
</dbReference>
<comment type="subunit">
    <text evidence="2 6">Homotetramer.</text>
</comment>
<keyword evidence="6" id="KW-0007">Acetylation</keyword>
<dbReference type="SUPFAM" id="SSF56601">
    <property type="entry name" value="beta-lactamase/transpeptidase-like"/>
    <property type="match status" value="1"/>
</dbReference>
<dbReference type="PANTHER" id="PTHR12544">
    <property type="entry name" value="GLUTAMINASE"/>
    <property type="match status" value="1"/>
</dbReference>
<evidence type="ECO:0000256" key="5">
    <source>
        <dbReference type="ARBA" id="ARBA00049534"/>
    </source>
</evidence>
<dbReference type="NCBIfam" id="NF009020">
    <property type="entry name" value="PRK12356.1"/>
    <property type="match status" value="1"/>
</dbReference>
<reference evidence="7 8" key="1">
    <citation type="submission" date="2018-05" db="EMBL/GenBank/DDBJ databases">
        <title>Genome comparison of Eubacterium sp.</title>
        <authorList>
            <person name="Feng Y."/>
            <person name="Sanchez-Andrea I."/>
            <person name="Stams A.J.M."/>
            <person name="De Vos W.M."/>
        </authorList>
    </citation>
    <scope>NUCLEOTIDE SEQUENCE [LARGE SCALE GENOMIC DNA]</scope>
    <source>
        <strain evidence="7 8">YI</strain>
    </source>
</reference>
<dbReference type="Proteomes" id="UP000218387">
    <property type="component" value="Chromosome"/>
</dbReference>
<feature type="binding site" evidence="6">
    <location>
        <position position="196"/>
    </location>
    <ligand>
        <name>substrate</name>
    </ligand>
</feature>
<keyword evidence="8" id="KW-1185">Reference proteome</keyword>
<evidence type="ECO:0000313" key="7">
    <source>
        <dbReference type="EMBL" id="QCT70635.1"/>
    </source>
</evidence>
<dbReference type="Pfam" id="PF04960">
    <property type="entry name" value="Glutaminase"/>
    <property type="match status" value="1"/>
</dbReference>
<comment type="catalytic activity">
    <reaction evidence="5 6">
        <text>L-glutamine + H2O = L-glutamate + NH4(+)</text>
        <dbReference type="Rhea" id="RHEA:15889"/>
        <dbReference type="ChEBI" id="CHEBI:15377"/>
        <dbReference type="ChEBI" id="CHEBI:28938"/>
        <dbReference type="ChEBI" id="CHEBI:29985"/>
        <dbReference type="ChEBI" id="CHEBI:58359"/>
        <dbReference type="EC" id="3.5.1.2"/>
    </reaction>
</comment>
<dbReference type="GO" id="GO:0006537">
    <property type="term" value="P:glutamate biosynthetic process"/>
    <property type="evidence" value="ECO:0007669"/>
    <property type="project" value="TreeGrafter"/>
</dbReference>
<evidence type="ECO:0000256" key="1">
    <source>
        <dbReference type="ARBA" id="ARBA00011076"/>
    </source>
</evidence>
<evidence type="ECO:0000256" key="2">
    <source>
        <dbReference type="ARBA" id="ARBA00011881"/>
    </source>
</evidence>
<dbReference type="FunFam" id="3.40.710.10:FF:000005">
    <property type="entry name" value="Glutaminase"/>
    <property type="match status" value="1"/>
</dbReference>
<dbReference type="NCBIfam" id="TIGR03814">
    <property type="entry name" value="Gln_ase"/>
    <property type="match status" value="1"/>
</dbReference>
<evidence type="ECO:0000256" key="3">
    <source>
        <dbReference type="ARBA" id="ARBA00012918"/>
    </source>
</evidence>
<feature type="binding site" evidence="6">
    <location>
        <position position="165"/>
    </location>
    <ligand>
        <name>substrate</name>
    </ligand>
</feature>
<dbReference type="KEGG" id="emt:CPZ25_004610"/>
<dbReference type="RefSeq" id="WP_096919701.1">
    <property type="nucleotide sequence ID" value="NZ_CP029487.1"/>
</dbReference>
<gene>
    <name evidence="6" type="primary">glsA</name>
    <name evidence="7" type="ORF">CPZ25_004610</name>
</gene>
<feature type="binding site" evidence="6">
    <location>
        <position position="121"/>
    </location>
    <ligand>
        <name>substrate</name>
    </ligand>
</feature>
<comment type="similarity">
    <text evidence="1 6">Belongs to the glutaminase family.</text>
</comment>
<organism evidence="7 8">
    <name type="scientific">Eubacterium maltosivorans</name>
    <dbReference type="NCBI Taxonomy" id="2041044"/>
    <lineage>
        <taxon>Bacteria</taxon>
        <taxon>Bacillati</taxon>
        <taxon>Bacillota</taxon>
        <taxon>Clostridia</taxon>
        <taxon>Eubacteriales</taxon>
        <taxon>Eubacteriaceae</taxon>
        <taxon>Eubacterium</taxon>
    </lineage>
</organism>
<dbReference type="InterPro" id="IPR015868">
    <property type="entry name" value="Glutaminase"/>
</dbReference>
<dbReference type="EC" id="3.5.1.2" evidence="3 6"/>
<evidence type="ECO:0000256" key="6">
    <source>
        <dbReference type="HAMAP-Rule" id="MF_00313"/>
    </source>
</evidence>